<keyword evidence="4 6" id="KW-0808">Transferase</keyword>
<evidence type="ECO:0000259" key="9">
    <source>
        <dbReference type="SMART" id="SM00562"/>
    </source>
</evidence>
<dbReference type="InterPro" id="IPR001564">
    <property type="entry name" value="Nucleoside_diP_kinase"/>
</dbReference>
<keyword evidence="6" id="KW-0067">ATP-binding</keyword>
<dbReference type="InterPro" id="IPR034907">
    <property type="entry name" value="NDK-like_dom"/>
</dbReference>
<dbReference type="InterPro" id="IPR036850">
    <property type="entry name" value="NDK-like_dom_sf"/>
</dbReference>
<feature type="binding site" evidence="6 7">
    <location>
        <position position="93"/>
    </location>
    <ligand>
        <name>ATP</name>
        <dbReference type="ChEBI" id="CHEBI:30616"/>
    </ligand>
</feature>
<protein>
    <recommendedName>
        <fullName evidence="6">Nucleoside diphosphate kinase</fullName>
        <shortName evidence="6">NDK</shortName>
        <shortName evidence="6">NDP kinase</shortName>
        <ecNumber evidence="6">2.7.4.6</ecNumber>
    </recommendedName>
    <alternativeName>
        <fullName evidence="6">Nucleoside-2-P kinase</fullName>
    </alternativeName>
</protein>
<keyword evidence="3 6" id="KW-0597">Phosphoprotein</keyword>
<dbReference type="GO" id="GO:0006183">
    <property type="term" value="P:GTP biosynthetic process"/>
    <property type="evidence" value="ECO:0007669"/>
    <property type="project" value="UniProtKB-UniRule"/>
</dbReference>
<dbReference type="EMBL" id="MIYV01000004">
    <property type="protein sequence ID" value="OIR14370.1"/>
    <property type="molecule type" value="Genomic_DNA"/>
</dbReference>
<evidence type="ECO:0000256" key="4">
    <source>
        <dbReference type="ARBA" id="ARBA00022679"/>
    </source>
</evidence>
<comment type="catalytic activity">
    <reaction evidence="6">
        <text>a ribonucleoside 5'-diphosphate + ATP = a ribonucleoside 5'-triphosphate + ADP</text>
        <dbReference type="Rhea" id="RHEA:18113"/>
        <dbReference type="ChEBI" id="CHEBI:30616"/>
        <dbReference type="ChEBI" id="CHEBI:57930"/>
        <dbReference type="ChEBI" id="CHEBI:61557"/>
        <dbReference type="ChEBI" id="CHEBI:456216"/>
        <dbReference type="EC" id="2.7.4.6"/>
    </reaction>
</comment>
<evidence type="ECO:0000256" key="6">
    <source>
        <dbReference type="HAMAP-Rule" id="MF_00451"/>
    </source>
</evidence>
<comment type="subcellular location">
    <subcellularLocation>
        <location evidence="6">Cytoplasm</location>
    </subcellularLocation>
</comment>
<dbReference type="GO" id="GO:0006228">
    <property type="term" value="P:UTP biosynthetic process"/>
    <property type="evidence" value="ECO:0007669"/>
    <property type="project" value="UniProtKB-UniRule"/>
</dbReference>
<dbReference type="GO" id="GO:0046872">
    <property type="term" value="F:metal ion binding"/>
    <property type="evidence" value="ECO:0007669"/>
    <property type="project" value="UniProtKB-KW"/>
</dbReference>
<keyword evidence="5 6" id="KW-0418">Kinase</keyword>
<comment type="caution">
    <text evidence="10">The sequence shown here is derived from an EMBL/GenBank/DDBJ whole genome shotgun (WGS) entry which is preliminary data.</text>
</comment>
<evidence type="ECO:0000256" key="2">
    <source>
        <dbReference type="ARBA" id="ARBA00008142"/>
    </source>
</evidence>
<dbReference type="FunFam" id="3.30.70.141:FF:000002">
    <property type="entry name" value="Nucleoside diphosphate kinase"/>
    <property type="match status" value="1"/>
</dbReference>
<evidence type="ECO:0000313" key="10">
    <source>
        <dbReference type="EMBL" id="OIR14370.1"/>
    </source>
</evidence>
<dbReference type="SMART" id="SM00562">
    <property type="entry name" value="NDK"/>
    <property type="match status" value="1"/>
</dbReference>
<comment type="cofactor">
    <cofactor evidence="1 6">
        <name>Mg(2+)</name>
        <dbReference type="ChEBI" id="CHEBI:18420"/>
    </cofactor>
</comment>
<keyword evidence="6" id="KW-0546">Nucleotide metabolism</keyword>
<dbReference type="Pfam" id="PF00334">
    <property type="entry name" value="NDK"/>
    <property type="match status" value="1"/>
</dbReference>
<evidence type="ECO:0000256" key="5">
    <source>
        <dbReference type="ARBA" id="ARBA00022777"/>
    </source>
</evidence>
<dbReference type="Gene3D" id="3.30.70.141">
    <property type="entry name" value="Nucleoside diphosphate kinase-like domain"/>
    <property type="match status" value="1"/>
</dbReference>
<dbReference type="GO" id="GO:0004550">
    <property type="term" value="F:nucleoside diphosphate kinase activity"/>
    <property type="evidence" value="ECO:0007669"/>
    <property type="project" value="UniProtKB-UniRule"/>
</dbReference>
<feature type="binding site" evidence="6 7">
    <location>
        <position position="87"/>
    </location>
    <ligand>
        <name>ATP</name>
        <dbReference type="ChEBI" id="CHEBI:30616"/>
    </ligand>
</feature>
<feature type="binding site" evidence="6 7">
    <location>
        <position position="11"/>
    </location>
    <ligand>
        <name>ATP</name>
        <dbReference type="ChEBI" id="CHEBI:30616"/>
    </ligand>
</feature>
<keyword evidence="6" id="KW-0460">Magnesium</keyword>
<dbReference type="GO" id="GO:0006241">
    <property type="term" value="P:CTP biosynthetic process"/>
    <property type="evidence" value="ECO:0007669"/>
    <property type="project" value="UniProtKB-UniRule"/>
</dbReference>
<dbReference type="Proteomes" id="UP000183403">
    <property type="component" value="Unassembled WGS sequence"/>
</dbReference>
<comment type="catalytic activity">
    <reaction evidence="6">
        <text>a 2'-deoxyribonucleoside 5'-diphosphate + ATP = a 2'-deoxyribonucleoside 5'-triphosphate + ADP</text>
        <dbReference type="Rhea" id="RHEA:44640"/>
        <dbReference type="ChEBI" id="CHEBI:30616"/>
        <dbReference type="ChEBI" id="CHEBI:61560"/>
        <dbReference type="ChEBI" id="CHEBI:73316"/>
        <dbReference type="ChEBI" id="CHEBI:456216"/>
        <dbReference type="EC" id="2.7.4.6"/>
    </reaction>
</comment>
<keyword evidence="6" id="KW-0963">Cytoplasm</keyword>
<feature type="binding site" evidence="6 7">
    <location>
        <position position="104"/>
    </location>
    <ligand>
        <name>ATP</name>
        <dbReference type="ChEBI" id="CHEBI:30616"/>
    </ligand>
</feature>
<organism evidence="10 11">
    <name type="scientific">Marine Group III euryarchaeote CG-Epi6</name>
    <dbReference type="NCBI Taxonomy" id="1889000"/>
    <lineage>
        <taxon>Archaea</taxon>
        <taxon>Methanobacteriati</taxon>
        <taxon>Thermoplasmatota</taxon>
        <taxon>Thermoplasmata</taxon>
        <taxon>Candidatus Thermoprofundales</taxon>
    </lineage>
</organism>
<evidence type="ECO:0000256" key="7">
    <source>
        <dbReference type="PROSITE-ProRule" id="PRU00706"/>
    </source>
</evidence>
<name>A0A1J5T0K4_9ARCH</name>
<keyword evidence="6" id="KW-0479">Metal-binding</keyword>
<dbReference type="CDD" id="cd04413">
    <property type="entry name" value="NDPk_I"/>
    <property type="match status" value="1"/>
</dbReference>
<dbReference type="GO" id="GO:0005737">
    <property type="term" value="C:cytoplasm"/>
    <property type="evidence" value="ECO:0007669"/>
    <property type="project" value="UniProtKB-SubCell"/>
</dbReference>
<dbReference type="NCBIfam" id="NF001908">
    <property type="entry name" value="PRK00668.1"/>
    <property type="match status" value="1"/>
</dbReference>
<evidence type="ECO:0000256" key="1">
    <source>
        <dbReference type="ARBA" id="ARBA00001946"/>
    </source>
</evidence>
<comment type="function">
    <text evidence="6">Major role in the synthesis of nucleoside triphosphates other than ATP. The ATP gamma phosphate is transferred to the NDP beta phosphate via a ping-pong mechanism, using a phosphorylated active-site intermediate.</text>
</comment>
<comment type="similarity">
    <text evidence="2 6 7 8">Belongs to the NDK family.</text>
</comment>
<evidence type="ECO:0000256" key="8">
    <source>
        <dbReference type="RuleBase" id="RU004011"/>
    </source>
</evidence>
<feature type="binding site" evidence="6 7">
    <location>
        <position position="114"/>
    </location>
    <ligand>
        <name>ATP</name>
        <dbReference type="ChEBI" id="CHEBI:30616"/>
    </ligand>
</feature>
<proteinExistence type="inferred from homology"/>
<evidence type="ECO:0000256" key="3">
    <source>
        <dbReference type="ARBA" id="ARBA00022553"/>
    </source>
</evidence>
<feature type="binding site" evidence="6 7">
    <location>
        <position position="59"/>
    </location>
    <ligand>
        <name>ATP</name>
        <dbReference type="ChEBI" id="CHEBI:30616"/>
    </ligand>
</feature>
<sequence>MSKQITYVMVKPDGVQRGLVGEIIRRFENKGLQLVGLKQTIPSEEIAKKHYDVHSDKPFFPGLIKFITSGPVICMAWSGTDAISVSRNLIGPTNGRDAGPGTIRGDFGMDIGFNMIHGSDAAETAEFELGLWFPEGLNEWTQDSLSWVYE</sequence>
<dbReference type="GO" id="GO:0005524">
    <property type="term" value="F:ATP binding"/>
    <property type="evidence" value="ECO:0007669"/>
    <property type="project" value="UniProtKB-UniRule"/>
</dbReference>
<dbReference type="SUPFAM" id="SSF54919">
    <property type="entry name" value="Nucleoside diphosphate kinase, NDK"/>
    <property type="match status" value="1"/>
</dbReference>
<evidence type="ECO:0000313" key="11">
    <source>
        <dbReference type="Proteomes" id="UP000183403"/>
    </source>
</evidence>
<feature type="domain" description="Nucleoside diphosphate kinase-like" evidence="9">
    <location>
        <begin position="3"/>
        <end position="139"/>
    </location>
</feature>
<dbReference type="EC" id="2.7.4.6" evidence="6"/>
<keyword evidence="6" id="KW-0547">Nucleotide-binding</keyword>
<dbReference type="PROSITE" id="PS51374">
    <property type="entry name" value="NDPK_LIKE"/>
    <property type="match status" value="1"/>
</dbReference>
<accession>A0A1J5T0K4</accession>
<dbReference type="PANTHER" id="PTHR11349">
    <property type="entry name" value="NUCLEOSIDE DIPHOSPHATE KINASE"/>
    <property type="match status" value="1"/>
</dbReference>
<dbReference type="HAMAP" id="MF_00451">
    <property type="entry name" value="NDP_kinase"/>
    <property type="match status" value="1"/>
</dbReference>
<feature type="active site" description="Pros-phosphohistidine intermediate" evidence="6 7">
    <location>
        <position position="117"/>
    </location>
</feature>
<reference evidence="10 11" key="1">
    <citation type="submission" date="2016-08" db="EMBL/GenBank/DDBJ databases">
        <title>New Insights into Marine Group III Euryarchaeota, from dark to light.</title>
        <authorList>
            <person name="Haro-Moreno J.M."/>
            <person name="Rodriguez-Valera F."/>
            <person name="Lopez-Garcia P."/>
            <person name="Moreira D."/>
            <person name="Martin-Cuadrado A.B."/>
        </authorList>
    </citation>
    <scope>NUCLEOTIDE SEQUENCE [LARGE SCALE GENOMIC DNA]</scope>
    <source>
        <strain evidence="10">CG-Epi6</strain>
    </source>
</reference>
<dbReference type="AlphaFoldDB" id="A0A1J5T0K4"/>
<dbReference type="PRINTS" id="PR01243">
    <property type="entry name" value="NUCDPKINASE"/>
</dbReference>
<gene>
    <name evidence="6" type="primary">ndk</name>
    <name evidence="10" type="ORF">BEU03_01720</name>
</gene>